<feature type="binding site" evidence="10">
    <location>
        <position position="469"/>
    </location>
    <ligand>
        <name>(S)-malate</name>
        <dbReference type="ChEBI" id="CHEBI:15589"/>
    </ligand>
</feature>
<dbReference type="Gene3D" id="3.40.50.720">
    <property type="entry name" value="NAD(P)-binding Rossmann-like Domain"/>
    <property type="match status" value="1"/>
</dbReference>
<evidence type="ECO:0000256" key="5">
    <source>
        <dbReference type="ARBA" id="ARBA00023002"/>
    </source>
</evidence>
<dbReference type="GO" id="GO:0006108">
    <property type="term" value="P:malate metabolic process"/>
    <property type="evidence" value="ECO:0007669"/>
    <property type="project" value="TreeGrafter"/>
</dbReference>
<dbReference type="FunFam" id="3.40.50.10380:FF:000001">
    <property type="entry name" value="NAD-dependent malic enzyme"/>
    <property type="match status" value="1"/>
</dbReference>
<dbReference type="PANTHER" id="PTHR23406:SF34">
    <property type="entry name" value="NAD-DEPENDENT MALIC ENZYME, MITOCHONDRIAL"/>
    <property type="match status" value="1"/>
</dbReference>
<dbReference type="GO" id="GO:0051287">
    <property type="term" value="F:NAD binding"/>
    <property type="evidence" value="ECO:0007669"/>
    <property type="project" value="InterPro"/>
</dbReference>
<dbReference type="Gene3D" id="3.40.50.10380">
    <property type="entry name" value="Malic enzyme, N-terminal domain"/>
    <property type="match status" value="1"/>
</dbReference>
<dbReference type="AlphaFoldDB" id="A0A1H6QCK5"/>
<dbReference type="EMBL" id="CP017557">
    <property type="protein sequence ID" value="AOW05618.1"/>
    <property type="molecule type" value="Genomic_DNA"/>
</dbReference>
<dbReference type="InterPro" id="IPR001891">
    <property type="entry name" value="Malic_OxRdtase"/>
</dbReference>
<dbReference type="SMART" id="SM00919">
    <property type="entry name" value="Malic_M"/>
    <property type="match status" value="1"/>
</dbReference>
<dbReference type="Proteomes" id="UP000182444">
    <property type="component" value="Chromosome 1E"/>
</dbReference>
<gene>
    <name evidence="14" type="ORF">YALI1_E22303g</name>
</gene>
<dbReference type="InterPro" id="IPR012302">
    <property type="entry name" value="Malic_NAD-bd"/>
</dbReference>
<dbReference type="eggNOG" id="KOG1257">
    <property type="taxonomic scope" value="Eukaryota"/>
</dbReference>
<keyword evidence="6" id="KW-0520">NAD</keyword>
<protein>
    <recommendedName>
        <fullName evidence="3">malate dehydrogenase (oxaloacetate-decarboxylating)</fullName>
        <ecNumber evidence="3">1.1.1.38</ecNumber>
    </recommendedName>
</protein>
<dbReference type="PIRSF" id="PIRSF000106">
    <property type="entry name" value="ME"/>
    <property type="match status" value="1"/>
</dbReference>
<dbReference type="InterPro" id="IPR046346">
    <property type="entry name" value="Aminoacid_DH-like_N_sf"/>
</dbReference>
<dbReference type="FunFam" id="3.40.50.720:FF:000055">
    <property type="entry name" value="NAD-dependent malic enzyme"/>
    <property type="match status" value="1"/>
</dbReference>
<comment type="catalytic activity">
    <reaction evidence="7">
        <text>oxaloacetate + H(+) = pyruvate + CO2</text>
        <dbReference type="Rhea" id="RHEA:15641"/>
        <dbReference type="ChEBI" id="CHEBI:15361"/>
        <dbReference type="ChEBI" id="CHEBI:15378"/>
        <dbReference type="ChEBI" id="CHEBI:16452"/>
        <dbReference type="ChEBI" id="CHEBI:16526"/>
        <dbReference type="EC" id="1.1.1.38"/>
    </reaction>
</comment>
<dbReference type="InterPro" id="IPR012301">
    <property type="entry name" value="Malic_N_dom"/>
</dbReference>
<dbReference type="VEuPathDB" id="FungiDB:YALI0_E18634g"/>
<organism evidence="14 15">
    <name type="scientific">Yarrowia lipolytica</name>
    <name type="common">Candida lipolytica</name>
    <dbReference type="NCBI Taxonomy" id="4952"/>
    <lineage>
        <taxon>Eukaryota</taxon>
        <taxon>Fungi</taxon>
        <taxon>Dikarya</taxon>
        <taxon>Ascomycota</taxon>
        <taxon>Saccharomycotina</taxon>
        <taxon>Dipodascomycetes</taxon>
        <taxon>Dipodascales</taxon>
        <taxon>Dipodascales incertae sedis</taxon>
        <taxon>Yarrowia</taxon>
    </lineage>
</organism>
<comment type="cofactor">
    <cofactor evidence="11">
        <name>Mg(2+)</name>
        <dbReference type="ChEBI" id="CHEBI:18420"/>
    </cofactor>
    <cofactor evidence="11">
        <name>Mn(2+)</name>
        <dbReference type="ChEBI" id="CHEBI:29035"/>
    </cofactor>
    <text evidence="11">Divalent metal cations. Prefers magnesium or manganese.</text>
</comment>
<name>A0A1H6QCK5_YARLL</name>
<dbReference type="Pfam" id="PF03949">
    <property type="entry name" value="Malic_M"/>
    <property type="match status" value="1"/>
</dbReference>
<evidence type="ECO:0000313" key="15">
    <source>
        <dbReference type="Proteomes" id="UP000182444"/>
    </source>
</evidence>
<sequence length="629" mass="69160">MLRLRTMRPTQTSVRAALGPTAAARNMSSSSPSSFEYSSYVKGTREIGHRKAPTTRLSVEGPIYVGFDGIRLLNLPHLNKGSGFPLNERREFGLSGLLPSAEATLEEQVDRAYQQFKKCGTPLAKNGFCTSLKFQNEVLYYALLLKHVKEVFPIIYTPTQGEAIEQYSRLFRRPEGCFLDITSPYDVEERLGAFGDHDDIDYIVVTDSEGILGIGDQGVGGIGISIAKLALMTLCAGVNPSRVIPVVLDTGTNNQELLHDPLYLGRRMPRVRGKQYDDFIDNFVQSARRLYPKAVIHFEDFGLANAHKILDKYRPEIPCFNDDIQGTGAVTLASITAALKVLGKNITDTRILVYGAGSAGMGIAEQVYDNLVAQGLDDKTARQNIFLMDRPGLLTTALTDEQMSDVQKPFAKDKANYEGVDTKTLEHVVAAVKPHILIGCSTQPGAFNEKVVKEMLKHTPRPIILPLSNPTRLHEAVPADLYKWTDGKALVATGSPFDPVNGKETSENNNCFVFPGIGLGAILSRSKLITNTMIAAAIECLAEQAPILKNHDEGVLPDVALIQIISARVATAVVLQAKAEGLATVEEELKPGTKEHVQIPDNFDECLAWVETQMWRPVYRPLIHVRDYD</sequence>
<accession>A0A1H6QCK5</accession>
<evidence type="ECO:0000256" key="3">
    <source>
        <dbReference type="ARBA" id="ARBA00013003"/>
    </source>
</evidence>
<dbReference type="GeneID" id="2911725"/>
<keyword evidence="5" id="KW-0560">Oxidoreductase</keyword>
<dbReference type="PRINTS" id="PR00072">
    <property type="entry name" value="MALOXRDTASE"/>
</dbReference>
<evidence type="ECO:0000256" key="6">
    <source>
        <dbReference type="ARBA" id="ARBA00023027"/>
    </source>
</evidence>
<dbReference type="VEuPathDB" id="FungiDB:YALI1_E22303g"/>
<dbReference type="EC" id="1.1.1.38" evidence="3"/>
<dbReference type="SUPFAM" id="SSF51735">
    <property type="entry name" value="NAD(P)-binding Rossmann-fold domains"/>
    <property type="match status" value="1"/>
</dbReference>
<evidence type="ECO:0000256" key="2">
    <source>
        <dbReference type="ARBA" id="ARBA00008785"/>
    </source>
</evidence>
<comment type="cofactor">
    <cofactor evidence="1">
        <name>Mn(2+)</name>
        <dbReference type="ChEBI" id="CHEBI:29035"/>
    </cofactor>
</comment>
<dbReference type="PANTHER" id="PTHR23406">
    <property type="entry name" value="MALIC ENZYME-RELATED"/>
    <property type="match status" value="1"/>
</dbReference>
<dbReference type="NCBIfam" id="NF010052">
    <property type="entry name" value="PRK13529.1"/>
    <property type="match status" value="1"/>
</dbReference>
<feature type="binding site" evidence="10">
    <location>
        <position position="509"/>
    </location>
    <ligand>
        <name>(S)-malate</name>
        <dbReference type="ChEBI" id="CHEBI:15589"/>
    </ligand>
</feature>
<dbReference type="KEGG" id="yli:2911725"/>
<dbReference type="InterPro" id="IPR037062">
    <property type="entry name" value="Malic_N_dom_sf"/>
</dbReference>
<dbReference type="Pfam" id="PF00390">
    <property type="entry name" value="malic"/>
    <property type="match status" value="1"/>
</dbReference>
<dbReference type="RefSeq" id="XP_504112.3">
    <property type="nucleotide sequence ID" value="XM_504112.3"/>
</dbReference>
<dbReference type="GO" id="GO:0005739">
    <property type="term" value="C:mitochondrion"/>
    <property type="evidence" value="ECO:0007669"/>
    <property type="project" value="TreeGrafter"/>
</dbReference>
<feature type="active site" description="Proton donor" evidence="9">
    <location>
        <position position="156"/>
    </location>
</feature>
<evidence type="ECO:0000256" key="7">
    <source>
        <dbReference type="ARBA" id="ARBA00050168"/>
    </source>
</evidence>
<dbReference type="InterPro" id="IPR036291">
    <property type="entry name" value="NAD(P)-bd_dom_sf"/>
</dbReference>
<evidence type="ECO:0000313" key="14">
    <source>
        <dbReference type="EMBL" id="AOW05618.1"/>
    </source>
</evidence>
<evidence type="ECO:0000259" key="12">
    <source>
        <dbReference type="SMART" id="SM00919"/>
    </source>
</evidence>
<dbReference type="GO" id="GO:0005829">
    <property type="term" value="C:cytosol"/>
    <property type="evidence" value="ECO:0007669"/>
    <property type="project" value="TreeGrafter"/>
</dbReference>
<dbReference type="GO" id="GO:0004471">
    <property type="term" value="F:malate dehydrogenase (decarboxylating) (NAD+) activity"/>
    <property type="evidence" value="ECO:0007669"/>
    <property type="project" value="TreeGrafter"/>
</dbReference>
<comment type="similarity">
    <text evidence="2">Belongs to the malic enzymes family.</text>
</comment>
<proteinExistence type="inferred from homology"/>
<evidence type="ECO:0000256" key="1">
    <source>
        <dbReference type="ARBA" id="ARBA00001936"/>
    </source>
</evidence>
<feature type="domain" description="Malic enzyme NAD-binding" evidence="12">
    <location>
        <begin position="324"/>
        <end position="578"/>
    </location>
</feature>
<evidence type="ECO:0000256" key="8">
    <source>
        <dbReference type="ARBA" id="ARBA00052591"/>
    </source>
</evidence>
<evidence type="ECO:0000256" key="11">
    <source>
        <dbReference type="PIRSR" id="PIRSR000106-3"/>
    </source>
</evidence>
<feature type="active site" description="Proton acceptor" evidence="9">
    <location>
        <position position="228"/>
    </location>
</feature>
<dbReference type="SMART" id="SM01274">
    <property type="entry name" value="malic"/>
    <property type="match status" value="1"/>
</dbReference>
<feature type="binding site" evidence="11">
    <location>
        <position position="300"/>
    </location>
    <ligand>
        <name>a divalent metal cation</name>
        <dbReference type="ChEBI" id="CHEBI:60240"/>
    </ligand>
</feature>
<evidence type="ECO:0000256" key="10">
    <source>
        <dbReference type="PIRSR" id="PIRSR000106-2"/>
    </source>
</evidence>
<evidence type="ECO:0000259" key="13">
    <source>
        <dbReference type="SMART" id="SM01274"/>
    </source>
</evidence>
<feature type="binding site" evidence="11">
    <location>
        <position position="299"/>
    </location>
    <ligand>
        <name>a divalent metal cation</name>
        <dbReference type="ChEBI" id="CHEBI:60240"/>
    </ligand>
</feature>
<keyword evidence="4 11" id="KW-0479">Metal-binding</keyword>
<dbReference type="SUPFAM" id="SSF53223">
    <property type="entry name" value="Aminoacid dehydrogenase-like, N-terminal domain"/>
    <property type="match status" value="1"/>
</dbReference>
<feature type="domain" description="Malic enzyme N-terminal" evidence="13">
    <location>
        <begin position="133"/>
        <end position="314"/>
    </location>
</feature>
<evidence type="ECO:0000256" key="4">
    <source>
        <dbReference type="ARBA" id="ARBA00022723"/>
    </source>
</evidence>
<evidence type="ECO:0000256" key="9">
    <source>
        <dbReference type="PIRSR" id="PIRSR000106-1"/>
    </source>
</evidence>
<feature type="binding site" evidence="11">
    <location>
        <position position="323"/>
    </location>
    <ligand>
        <name>a divalent metal cation</name>
        <dbReference type="ChEBI" id="CHEBI:60240"/>
    </ligand>
</feature>
<comment type="catalytic activity">
    <reaction evidence="8">
        <text>(S)-malate + NAD(+) = pyruvate + CO2 + NADH</text>
        <dbReference type="Rhea" id="RHEA:12653"/>
        <dbReference type="ChEBI" id="CHEBI:15361"/>
        <dbReference type="ChEBI" id="CHEBI:15589"/>
        <dbReference type="ChEBI" id="CHEBI:16526"/>
        <dbReference type="ChEBI" id="CHEBI:57540"/>
        <dbReference type="ChEBI" id="CHEBI:57945"/>
        <dbReference type="EC" id="1.1.1.38"/>
    </reaction>
</comment>
<reference evidence="14 15" key="1">
    <citation type="journal article" date="2016" name="PLoS ONE">
        <title>Sequence Assembly of Yarrowia lipolytica Strain W29/CLIB89 Shows Transposable Element Diversity.</title>
        <authorList>
            <person name="Magnan C."/>
            <person name="Yu J."/>
            <person name="Chang I."/>
            <person name="Jahn E."/>
            <person name="Kanomata Y."/>
            <person name="Wu J."/>
            <person name="Zeller M."/>
            <person name="Oakes M."/>
            <person name="Baldi P."/>
            <person name="Sandmeyer S."/>
        </authorList>
    </citation>
    <scope>NUCLEOTIDE SEQUENCE [LARGE SCALE GENOMIC DNA]</scope>
    <source>
        <strain evidence="15">CLIB89(W29)</strain>
    </source>
</reference>
<dbReference type="GO" id="GO:0046872">
    <property type="term" value="F:metal ion binding"/>
    <property type="evidence" value="ECO:0007669"/>
    <property type="project" value="UniProtKB-KW"/>
</dbReference>
<dbReference type="CDD" id="cd05312">
    <property type="entry name" value="NAD_bind_1_malic_enz"/>
    <property type="match status" value="1"/>
</dbReference>